<evidence type="ECO:0000256" key="4">
    <source>
        <dbReference type="ARBA" id="ARBA00022692"/>
    </source>
</evidence>
<accession>A0A5C8Z5Y2</accession>
<dbReference type="InterPro" id="IPR003667">
    <property type="entry name" value="NqrDE/RnfAE"/>
</dbReference>
<dbReference type="RefSeq" id="WP_147711850.1">
    <property type="nucleotide sequence ID" value="NZ_VKAD01000001.1"/>
</dbReference>
<name>A0A5C8Z5Y2_9GAMM</name>
<dbReference type="PANTHER" id="PTHR30586:SF0">
    <property type="entry name" value="ION-TRANSLOCATING OXIDOREDUCTASE COMPLEX SUBUNIT E"/>
    <property type="match status" value="1"/>
</dbReference>
<dbReference type="NCBIfam" id="NF009070">
    <property type="entry name" value="PRK12405.1"/>
    <property type="match status" value="1"/>
</dbReference>
<keyword evidence="8 9" id="KW-0472">Membrane</keyword>
<dbReference type="Proteomes" id="UP000321764">
    <property type="component" value="Unassembled WGS sequence"/>
</dbReference>
<dbReference type="GO" id="GO:0005886">
    <property type="term" value="C:plasma membrane"/>
    <property type="evidence" value="ECO:0007669"/>
    <property type="project" value="UniProtKB-SubCell"/>
</dbReference>
<keyword evidence="7 9" id="KW-1133">Transmembrane helix</keyword>
<evidence type="ECO:0000256" key="2">
    <source>
        <dbReference type="ARBA" id="ARBA00022448"/>
    </source>
</evidence>
<keyword evidence="6 9" id="KW-0249">Electron transport</keyword>
<dbReference type="GO" id="GO:0022900">
    <property type="term" value="P:electron transport chain"/>
    <property type="evidence" value="ECO:0007669"/>
    <property type="project" value="UniProtKB-UniRule"/>
</dbReference>
<dbReference type="NCBIfam" id="TIGR01948">
    <property type="entry name" value="rnfE"/>
    <property type="match status" value="1"/>
</dbReference>
<dbReference type="GO" id="GO:0012505">
    <property type="term" value="C:endomembrane system"/>
    <property type="evidence" value="ECO:0007669"/>
    <property type="project" value="UniProtKB-SubCell"/>
</dbReference>
<gene>
    <name evidence="9" type="primary">rnfE</name>
    <name evidence="10" type="ORF">FME95_00145</name>
</gene>
<keyword evidence="4 9" id="KW-0812">Transmembrane</keyword>
<dbReference type="OrthoDB" id="9782945at2"/>
<dbReference type="InterPro" id="IPR010968">
    <property type="entry name" value="RnfE"/>
</dbReference>
<evidence type="ECO:0000256" key="3">
    <source>
        <dbReference type="ARBA" id="ARBA00022519"/>
    </source>
</evidence>
<comment type="subcellular location">
    <subcellularLocation>
        <location evidence="9">Cell inner membrane</location>
        <topology evidence="9">Multi-pass membrane protein</topology>
    </subcellularLocation>
    <subcellularLocation>
        <location evidence="1">Endomembrane system</location>
        <topology evidence="1">Multi-pass membrane protein</topology>
    </subcellularLocation>
</comment>
<dbReference type="PANTHER" id="PTHR30586">
    <property type="entry name" value="ELECTRON TRANSPORT COMPLEX PROTEIN RNFE"/>
    <property type="match status" value="1"/>
</dbReference>
<dbReference type="PIRSF" id="PIRSF006102">
    <property type="entry name" value="NQR_DE"/>
    <property type="match status" value="1"/>
</dbReference>
<feature type="transmembrane region" description="Helical" evidence="9">
    <location>
        <begin position="38"/>
        <end position="59"/>
    </location>
</feature>
<comment type="similarity">
    <text evidence="9">Belongs to the NqrDE/RnfAE family.</text>
</comment>
<organism evidence="10 11">
    <name type="scientific">Reinekea thalattae</name>
    <dbReference type="NCBI Taxonomy" id="2593301"/>
    <lineage>
        <taxon>Bacteria</taxon>
        <taxon>Pseudomonadati</taxon>
        <taxon>Pseudomonadota</taxon>
        <taxon>Gammaproteobacteria</taxon>
        <taxon>Oceanospirillales</taxon>
        <taxon>Saccharospirillaceae</taxon>
        <taxon>Reinekea</taxon>
    </lineage>
</organism>
<feature type="transmembrane region" description="Helical" evidence="9">
    <location>
        <begin position="71"/>
        <end position="91"/>
    </location>
</feature>
<evidence type="ECO:0000256" key="9">
    <source>
        <dbReference type="HAMAP-Rule" id="MF_00478"/>
    </source>
</evidence>
<dbReference type="Pfam" id="PF02508">
    <property type="entry name" value="Rnf-Nqr"/>
    <property type="match status" value="1"/>
</dbReference>
<dbReference type="HAMAP" id="MF_00478">
    <property type="entry name" value="RsxE_RnfE"/>
    <property type="match status" value="1"/>
</dbReference>
<protein>
    <recommendedName>
        <fullName evidence="9">Ion-translocating oxidoreductase complex subunit E</fullName>
        <ecNumber evidence="9">7.-.-.-</ecNumber>
    </recommendedName>
    <alternativeName>
        <fullName evidence="9">Rnf electron transport complex subunit E</fullName>
    </alternativeName>
</protein>
<evidence type="ECO:0000256" key="5">
    <source>
        <dbReference type="ARBA" id="ARBA00022967"/>
    </source>
</evidence>
<evidence type="ECO:0000313" key="10">
    <source>
        <dbReference type="EMBL" id="TXR53027.1"/>
    </source>
</evidence>
<evidence type="ECO:0000256" key="7">
    <source>
        <dbReference type="ARBA" id="ARBA00022989"/>
    </source>
</evidence>
<keyword evidence="3 9" id="KW-0997">Cell inner membrane</keyword>
<keyword evidence="5 9" id="KW-1278">Translocase</keyword>
<feature type="transmembrane region" description="Helical" evidence="9">
    <location>
        <begin position="12"/>
        <end position="32"/>
    </location>
</feature>
<dbReference type="EC" id="7.-.-.-" evidence="9"/>
<keyword evidence="11" id="KW-1185">Reference proteome</keyword>
<dbReference type="EMBL" id="VKAD01000001">
    <property type="protein sequence ID" value="TXR53027.1"/>
    <property type="molecule type" value="Genomic_DNA"/>
</dbReference>
<reference evidence="10 11" key="1">
    <citation type="submission" date="2019-07" db="EMBL/GenBank/DDBJ databases">
        <title>Reinekea sp. strain SSH23 genome sequencing and assembly.</title>
        <authorList>
            <person name="Kim I."/>
        </authorList>
    </citation>
    <scope>NUCLEOTIDE SEQUENCE [LARGE SCALE GENOMIC DNA]</scope>
    <source>
        <strain evidence="10 11">SSH23</strain>
    </source>
</reference>
<keyword evidence="9" id="KW-1003">Cell membrane</keyword>
<proteinExistence type="inferred from homology"/>
<feature type="transmembrane region" description="Helical" evidence="9">
    <location>
        <begin position="127"/>
        <end position="148"/>
    </location>
</feature>
<sequence>MSDYKSIFADGLWRNNVVLGQSLALCPLLAVTSSATNGLGLGLATLFVMVFANLMTSLMKGWVTRAIRIPINILLIATLVTVTDLLLNAYLHDLHKVLGLFIPLIVTNCAILGRVESFASRSALLPSMADGFAMGLGFTLVLTGMGAVREILGSGTLFANASLLLGPGFEFLEVTLIPEYRGFLLAILPPGGFLVLSFILAAQKKIQRLSAQRSDRKKALAPSENPLAMEGS</sequence>
<evidence type="ECO:0000313" key="11">
    <source>
        <dbReference type="Proteomes" id="UP000321764"/>
    </source>
</evidence>
<feature type="transmembrane region" description="Helical" evidence="9">
    <location>
        <begin position="97"/>
        <end position="115"/>
    </location>
</feature>
<evidence type="ECO:0000256" key="8">
    <source>
        <dbReference type="ARBA" id="ARBA00023136"/>
    </source>
</evidence>
<evidence type="ECO:0000256" key="6">
    <source>
        <dbReference type="ARBA" id="ARBA00022982"/>
    </source>
</evidence>
<dbReference type="AlphaFoldDB" id="A0A5C8Z5Y2"/>
<evidence type="ECO:0000256" key="1">
    <source>
        <dbReference type="ARBA" id="ARBA00004127"/>
    </source>
</evidence>
<comment type="subunit">
    <text evidence="9">The complex is composed of six subunits: RnfA, RnfB, RnfC, RnfD, RnfE and RnfG.</text>
</comment>
<feature type="transmembrane region" description="Helical" evidence="9">
    <location>
        <begin position="182"/>
        <end position="202"/>
    </location>
</feature>
<comment type="function">
    <text evidence="9">Part of a membrane-bound complex that couples electron transfer with translocation of ions across the membrane.</text>
</comment>
<comment type="caution">
    <text evidence="10">The sequence shown here is derived from an EMBL/GenBank/DDBJ whole genome shotgun (WGS) entry which is preliminary data.</text>
</comment>
<keyword evidence="2 9" id="KW-0813">Transport</keyword>